<dbReference type="Gene3D" id="3.90.79.10">
    <property type="entry name" value="Nucleoside Triphosphate Pyrophosphohydrolase"/>
    <property type="match status" value="1"/>
</dbReference>
<protein>
    <recommendedName>
        <fullName evidence="3">Nudix hydrolase domain-containing protein</fullName>
    </recommendedName>
</protein>
<dbReference type="AlphaFoldDB" id="A0AAV9N1N8"/>
<feature type="compositionally biased region" description="Low complexity" evidence="2">
    <location>
        <begin position="69"/>
        <end position="79"/>
    </location>
</feature>
<dbReference type="PANTHER" id="PTHR43736">
    <property type="entry name" value="ADP-RIBOSE PYROPHOSPHATASE"/>
    <property type="match status" value="1"/>
</dbReference>
<dbReference type="SUPFAM" id="SSF55811">
    <property type="entry name" value="Nudix"/>
    <property type="match status" value="1"/>
</dbReference>
<feature type="domain" description="Nudix hydrolase" evidence="3">
    <location>
        <begin position="60"/>
        <end position="212"/>
    </location>
</feature>
<keyword evidence="5" id="KW-1185">Reference proteome</keyword>
<feature type="compositionally biased region" description="Pro residues" evidence="2">
    <location>
        <begin position="56"/>
        <end position="68"/>
    </location>
</feature>
<evidence type="ECO:0000256" key="2">
    <source>
        <dbReference type="SAM" id="MobiDB-lite"/>
    </source>
</evidence>
<dbReference type="CDD" id="cd02883">
    <property type="entry name" value="NUDIX_Hydrolase"/>
    <property type="match status" value="1"/>
</dbReference>
<dbReference type="GeneID" id="89975650"/>
<dbReference type="PROSITE" id="PS51462">
    <property type="entry name" value="NUDIX"/>
    <property type="match status" value="1"/>
</dbReference>
<proteinExistence type="predicted"/>
<comment type="caution">
    <text evidence="4">The sequence shown here is derived from an EMBL/GenBank/DDBJ whole genome shotgun (WGS) entry which is preliminary data.</text>
</comment>
<evidence type="ECO:0000313" key="5">
    <source>
        <dbReference type="Proteomes" id="UP001358417"/>
    </source>
</evidence>
<dbReference type="InterPro" id="IPR015797">
    <property type="entry name" value="NUDIX_hydrolase-like_dom_sf"/>
</dbReference>
<dbReference type="Proteomes" id="UP001358417">
    <property type="component" value="Unassembled WGS sequence"/>
</dbReference>
<reference evidence="4 5" key="1">
    <citation type="submission" date="2023-08" db="EMBL/GenBank/DDBJ databases">
        <title>Black Yeasts Isolated from many extreme environments.</title>
        <authorList>
            <person name="Coleine C."/>
            <person name="Stajich J.E."/>
            <person name="Selbmann L."/>
        </authorList>
    </citation>
    <scope>NUCLEOTIDE SEQUENCE [LARGE SCALE GENOMIC DNA]</scope>
    <source>
        <strain evidence="4 5">CCFEE 5792</strain>
    </source>
</reference>
<evidence type="ECO:0000259" key="3">
    <source>
        <dbReference type="PROSITE" id="PS51462"/>
    </source>
</evidence>
<dbReference type="EMBL" id="JAVRRD010000029">
    <property type="protein sequence ID" value="KAK5046723.1"/>
    <property type="molecule type" value="Genomic_DNA"/>
</dbReference>
<organism evidence="4 5">
    <name type="scientific">Exophiala bonariae</name>
    <dbReference type="NCBI Taxonomy" id="1690606"/>
    <lineage>
        <taxon>Eukaryota</taxon>
        <taxon>Fungi</taxon>
        <taxon>Dikarya</taxon>
        <taxon>Ascomycota</taxon>
        <taxon>Pezizomycotina</taxon>
        <taxon>Eurotiomycetes</taxon>
        <taxon>Chaetothyriomycetidae</taxon>
        <taxon>Chaetothyriales</taxon>
        <taxon>Herpotrichiellaceae</taxon>
        <taxon>Exophiala</taxon>
    </lineage>
</organism>
<dbReference type="InterPro" id="IPR020476">
    <property type="entry name" value="Nudix_hydrolase"/>
</dbReference>
<keyword evidence="1" id="KW-0378">Hydrolase</keyword>
<evidence type="ECO:0000256" key="1">
    <source>
        <dbReference type="ARBA" id="ARBA00022801"/>
    </source>
</evidence>
<dbReference type="InterPro" id="IPR000086">
    <property type="entry name" value="NUDIX_hydrolase_dom"/>
</dbReference>
<dbReference type="Pfam" id="PF00293">
    <property type="entry name" value="NUDIX"/>
    <property type="match status" value="1"/>
</dbReference>
<dbReference type="RefSeq" id="XP_064702306.1">
    <property type="nucleotide sequence ID" value="XM_064851037.1"/>
</dbReference>
<dbReference type="PRINTS" id="PR00502">
    <property type="entry name" value="NUDIXFAMILY"/>
</dbReference>
<gene>
    <name evidence="4" type="ORF">LTR84_007484</name>
</gene>
<feature type="region of interest" description="Disordered" evidence="2">
    <location>
        <begin position="55"/>
        <end position="79"/>
    </location>
</feature>
<dbReference type="PANTHER" id="PTHR43736:SF1">
    <property type="entry name" value="DIHYDRONEOPTERIN TRIPHOSPHATE DIPHOSPHATASE"/>
    <property type="match status" value="1"/>
</dbReference>
<accession>A0AAV9N1N8</accession>
<sequence>MTEPTPTPPCPPFNYTKYEVDDYDIPYETHLTSQPPGSVQYKHVANGSYVIQPTSALPPPYGPSPSPPLVTTTTSTTDPTTPKILLIQRAAHDSWPNRWEIPGGACDPGEASMLDSVARELWEEAGLTATRVGPLVGGTKHLFTTRTGNLVCRFSFLVDVLKKTPEAALEVTLDPNEHQAFVWATEEEVRVGRVGDVELVFTNQATREGVMEAFRVWNELRQGTPTV</sequence>
<dbReference type="GO" id="GO:0016787">
    <property type="term" value="F:hydrolase activity"/>
    <property type="evidence" value="ECO:0007669"/>
    <property type="project" value="UniProtKB-KW"/>
</dbReference>
<name>A0AAV9N1N8_9EURO</name>
<evidence type="ECO:0000313" key="4">
    <source>
        <dbReference type="EMBL" id="KAK5046723.1"/>
    </source>
</evidence>